<feature type="domain" description="Capsular polysaccharide assembling protein CapF C-terminal" evidence="2">
    <location>
        <begin position="265"/>
        <end position="375"/>
    </location>
</feature>
<dbReference type="PANTHER" id="PTHR43245:SF55">
    <property type="entry name" value="NAD(P)-BINDING DOMAIN-CONTAINING PROTEIN"/>
    <property type="match status" value="1"/>
</dbReference>
<dbReference type="SUPFAM" id="SSF51182">
    <property type="entry name" value="RmlC-like cupins"/>
    <property type="match status" value="1"/>
</dbReference>
<dbReference type="Pfam" id="PF01370">
    <property type="entry name" value="Epimerase"/>
    <property type="match status" value="1"/>
</dbReference>
<dbReference type="SUPFAM" id="SSF51735">
    <property type="entry name" value="NAD(P)-binding Rossmann-fold domains"/>
    <property type="match status" value="1"/>
</dbReference>
<dbReference type="InterPro" id="IPR001509">
    <property type="entry name" value="Epimerase_deHydtase"/>
</dbReference>
<evidence type="ECO:0000259" key="1">
    <source>
        <dbReference type="Pfam" id="PF01370"/>
    </source>
</evidence>
<gene>
    <name evidence="3" type="ORF">ABNE31_09425</name>
</gene>
<dbReference type="EMBL" id="CP157804">
    <property type="protein sequence ID" value="XBQ21820.1"/>
    <property type="molecule type" value="Genomic_DNA"/>
</dbReference>
<dbReference type="Pfam" id="PF14667">
    <property type="entry name" value="Polysacc_synt_C"/>
    <property type="match status" value="1"/>
</dbReference>
<dbReference type="AlphaFoldDB" id="A0AAU7MTZ4"/>
<name>A0AAU7MTZ4_9FLAO</name>
<accession>A0AAU7MTZ4</accession>
<dbReference type="KEGG" id="fld:ABNE31_09425"/>
<dbReference type="InterPro" id="IPR050177">
    <property type="entry name" value="Lipid_A_modif_metabolic_enz"/>
</dbReference>
<organism evidence="3">
    <name type="scientific">Flagellimonas sp. MMG031</name>
    <dbReference type="NCBI Taxonomy" id="3158549"/>
    <lineage>
        <taxon>Bacteria</taxon>
        <taxon>Pseudomonadati</taxon>
        <taxon>Bacteroidota</taxon>
        <taxon>Flavobacteriia</taxon>
        <taxon>Flavobacteriales</taxon>
        <taxon>Flavobacteriaceae</taxon>
        <taxon>Flagellimonas</taxon>
    </lineage>
</organism>
<dbReference type="PANTHER" id="PTHR43245">
    <property type="entry name" value="BIFUNCTIONAL POLYMYXIN RESISTANCE PROTEIN ARNA"/>
    <property type="match status" value="1"/>
</dbReference>
<reference evidence="3" key="1">
    <citation type="submission" date="2024-05" db="EMBL/GenBank/DDBJ databases">
        <title>Draft Genome Sequences of Flagellimonas sp. MMG031 and Marinobacter sp. MMG032 Isolated from the dinoflagellate Symbiodinium pilosum.</title>
        <authorList>
            <person name="Shikuma N.J."/>
            <person name="Farrell M.V."/>
        </authorList>
    </citation>
    <scope>NUCLEOTIDE SEQUENCE</scope>
    <source>
        <strain evidence="3">MMG031</strain>
    </source>
</reference>
<proteinExistence type="predicted"/>
<protein>
    <submittedName>
        <fullName evidence="3">NAD-dependent epimerase/dehydratase family protein</fullName>
    </submittedName>
</protein>
<evidence type="ECO:0000259" key="2">
    <source>
        <dbReference type="Pfam" id="PF14667"/>
    </source>
</evidence>
<evidence type="ECO:0000313" key="3">
    <source>
        <dbReference type="EMBL" id="XBQ21820.1"/>
    </source>
</evidence>
<dbReference type="InterPro" id="IPR036291">
    <property type="entry name" value="NAD(P)-bd_dom_sf"/>
</dbReference>
<dbReference type="Gene3D" id="2.60.120.10">
    <property type="entry name" value="Jelly Rolls"/>
    <property type="match status" value="1"/>
</dbReference>
<dbReference type="CDD" id="cd07007">
    <property type="entry name" value="cupin_CapF-like_C"/>
    <property type="match status" value="1"/>
</dbReference>
<dbReference type="InterPro" id="IPR011051">
    <property type="entry name" value="RmlC_Cupin_sf"/>
</dbReference>
<dbReference type="InterPro" id="IPR014710">
    <property type="entry name" value="RmlC-like_jellyroll"/>
</dbReference>
<dbReference type="RefSeq" id="WP_349351031.1">
    <property type="nucleotide sequence ID" value="NZ_CP157804.1"/>
</dbReference>
<dbReference type="Gene3D" id="3.40.50.720">
    <property type="entry name" value="NAD(P)-binding Rossmann-like Domain"/>
    <property type="match status" value="1"/>
</dbReference>
<feature type="domain" description="NAD-dependent epimerase/dehydratase" evidence="1">
    <location>
        <begin position="8"/>
        <end position="184"/>
    </location>
</feature>
<dbReference type="InterPro" id="IPR029303">
    <property type="entry name" value="CapF_C"/>
</dbReference>
<sequence>MEKHKIGITGQAGFIGNHLYTTLSLRQDVELVNFERSLFENIEMLSKFVSECDTIIHLAAMNRHEDPKVIYNTNLKLVDDLIAACEISKVTPHIIFSSSSQELKDNLYGQSKKEGKEKFMAWAAETGGKLSSLTIPNVFGPFGRPNYNSVVATFCHKVANNEKPTILNDGEVGLIYINDLVQVFIDTIFGDQSSKPLNNNSFEVEIEPNHYIKVSRILELLNGFKSNYMEKGVFPNLEDHFEKSLFNTFRCYIPESHYPVKYTKHTDPRGSFVEIARTRTSGQFSFSTTVPGITRGNHFHTRKAERFAVISGKARIQLRKIGTDEVINYDLDGKEPAYVDMPIWHTHNITNTGDEELITLFWINEPYDPEDADTYFENVE</sequence>